<name>A0A0D3BCJ9_BRAOL</name>
<evidence type="ECO:0000313" key="3">
    <source>
        <dbReference type="Proteomes" id="UP000032141"/>
    </source>
</evidence>
<dbReference type="EnsemblPlants" id="Bo3g078530.1">
    <property type="protein sequence ID" value="Bo3g078530.1"/>
    <property type="gene ID" value="Bo3g078530"/>
</dbReference>
<reference evidence="2 3" key="1">
    <citation type="journal article" date="2014" name="Genome Biol.">
        <title>Transcriptome and methylome profiling reveals relics of genome dominance in the mesopolyploid Brassica oleracea.</title>
        <authorList>
            <person name="Parkin I.A."/>
            <person name="Koh C."/>
            <person name="Tang H."/>
            <person name="Robinson S.J."/>
            <person name="Kagale S."/>
            <person name="Clarke W.E."/>
            <person name="Town C.D."/>
            <person name="Nixon J."/>
            <person name="Krishnakumar V."/>
            <person name="Bidwell S.L."/>
            <person name="Denoeud F."/>
            <person name="Belcram H."/>
            <person name="Links M.G."/>
            <person name="Just J."/>
            <person name="Clarke C."/>
            <person name="Bender T."/>
            <person name="Huebert T."/>
            <person name="Mason A.S."/>
            <person name="Pires J.C."/>
            <person name="Barker G."/>
            <person name="Moore J."/>
            <person name="Walley P.G."/>
            <person name="Manoli S."/>
            <person name="Batley J."/>
            <person name="Edwards D."/>
            <person name="Nelson M.N."/>
            <person name="Wang X."/>
            <person name="Paterson A.H."/>
            <person name="King G."/>
            <person name="Bancroft I."/>
            <person name="Chalhoub B."/>
            <person name="Sharpe A.G."/>
        </authorList>
    </citation>
    <scope>NUCLEOTIDE SEQUENCE</scope>
    <source>
        <strain evidence="2 3">cv. TO1000</strain>
    </source>
</reference>
<dbReference type="HOGENOM" id="CLU_048038_1_0_1"/>
<keyword evidence="1" id="KW-0812">Transmembrane</keyword>
<protein>
    <submittedName>
        <fullName evidence="2">Uncharacterized protein</fullName>
    </submittedName>
</protein>
<organism evidence="2 3">
    <name type="scientific">Brassica oleracea var. oleracea</name>
    <dbReference type="NCBI Taxonomy" id="109376"/>
    <lineage>
        <taxon>Eukaryota</taxon>
        <taxon>Viridiplantae</taxon>
        <taxon>Streptophyta</taxon>
        <taxon>Embryophyta</taxon>
        <taxon>Tracheophyta</taxon>
        <taxon>Spermatophyta</taxon>
        <taxon>Magnoliopsida</taxon>
        <taxon>eudicotyledons</taxon>
        <taxon>Gunneridae</taxon>
        <taxon>Pentapetalae</taxon>
        <taxon>rosids</taxon>
        <taxon>malvids</taxon>
        <taxon>Brassicales</taxon>
        <taxon>Brassicaceae</taxon>
        <taxon>Brassiceae</taxon>
        <taxon>Brassica</taxon>
    </lineage>
</organism>
<evidence type="ECO:0000256" key="1">
    <source>
        <dbReference type="SAM" id="Phobius"/>
    </source>
</evidence>
<dbReference type="Proteomes" id="UP000032141">
    <property type="component" value="Chromosome C3"/>
</dbReference>
<feature type="transmembrane region" description="Helical" evidence="1">
    <location>
        <begin position="388"/>
        <end position="416"/>
    </location>
</feature>
<keyword evidence="1" id="KW-0472">Membrane</keyword>
<evidence type="ECO:0000313" key="2">
    <source>
        <dbReference type="EnsemblPlants" id="Bo3g078530.1"/>
    </source>
</evidence>
<reference evidence="2" key="2">
    <citation type="submission" date="2015-03" db="UniProtKB">
        <authorList>
            <consortium name="EnsemblPlants"/>
        </authorList>
    </citation>
    <scope>IDENTIFICATION</scope>
</reference>
<dbReference type="Gramene" id="Bo3g078530.1">
    <property type="protein sequence ID" value="Bo3g078530.1"/>
    <property type="gene ID" value="Bo3g078530"/>
</dbReference>
<accession>A0A0D3BCJ9</accession>
<feature type="transmembrane region" description="Helical" evidence="1">
    <location>
        <begin position="355"/>
        <end position="376"/>
    </location>
</feature>
<keyword evidence="3" id="KW-1185">Reference proteome</keyword>
<sequence length="424" mass="47619">MNSAKSYRCFAIKKELKKPIDIYAYCITRFVILHVYIDRHKRARFPRCAVSDGSLPVQLRRSSILPMKQPCSSSMILMVTAPPPLHIRPPPDPPPYEYPPLEALSSVASPKPPDPPDSVFLLVLPRSLEASARFSAPDLTQILEFKLLCTMVATNLSGDGARLVFFSDTAFTFVCLSPVMCRSCPCWCVEWSFLRPCLDLPFSPPVTVLQVHLSSPLFANHCSVEWVGMLVDWMTLVLWLLILNDVVLMDFVSFGSNLVPLSGFYIVSVRSLTVVCSSLIVFSLAFGVVLLSFSFWWQLEEKPNGVFLPVNTVLTGFDFPVGSCLDHSHLPIFPLVWSELDVQVLLVLQGSSSQLMHVSAFGAVFVTFGVTLDVIVQEIYEIVVKRFLWFLSVICIFFLSYVLPVSFVWLLIALFYPPLMECKL</sequence>
<feature type="transmembrane region" description="Helical" evidence="1">
    <location>
        <begin position="248"/>
        <end position="267"/>
    </location>
</feature>
<keyword evidence="1" id="KW-1133">Transmembrane helix</keyword>
<dbReference type="AlphaFoldDB" id="A0A0D3BCJ9"/>
<dbReference type="OMA" id="YAYCITR"/>
<proteinExistence type="predicted"/>
<feature type="transmembrane region" description="Helical" evidence="1">
    <location>
        <begin position="279"/>
        <end position="299"/>
    </location>
</feature>